<sequence length="139" mass="15250">MESRADDGMDTSGDLETYRQTKMKEMEGLEQRIQSSREALDRLKDCNDERIRGMAEDMEREIDGIVDELVASRDGVSEARSKGEIDDAYCGRIVYRIEKMEGDIELSRSVSKLLGFDGIRTGVSVAGDSVPGGHGVAGA</sequence>
<name>A0ABY8CGG7_ENCHE</name>
<feature type="coiled-coil region" evidence="1">
    <location>
        <begin position="19"/>
        <end position="46"/>
    </location>
</feature>
<evidence type="ECO:0000313" key="4">
    <source>
        <dbReference type="Proteomes" id="UP001217963"/>
    </source>
</evidence>
<evidence type="ECO:0000256" key="1">
    <source>
        <dbReference type="SAM" id="Coils"/>
    </source>
</evidence>
<evidence type="ECO:0000313" key="2">
    <source>
        <dbReference type="EMBL" id="WEL37963.1"/>
    </source>
</evidence>
<dbReference type="Proteomes" id="UP001217963">
    <property type="component" value="Chromosome II"/>
</dbReference>
<keyword evidence="4" id="KW-1185">Reference proteome</keyword>
<dbReference type="EMBL" id="CP119063">
    <property type="protein sequence ID" value="WEL37970.1"/>
    <property type="molecule type" value="Genomic_DNA"/>
</dbReference>
<reference evidence="3 4" key="1">
    <citation type="submission" date="2023-02" db="EMBL/GenBank/DDBJ databases">
        <title>Encephalitozoon hellem ATCC 50451 complete genome.</title>
        <authorList>
            <person name="Mascarenhas dos Santos A.C."/>
            <person name="Julian A.T."/>
            <person name="Pombert J.-F."/>
        </authorList>
    </citation>
    <scope>NUCLEOTIDE SEQUENCE [LARGE SCALE GENOMIC DNA]</scope>
    <source>
        <strain evidence="3 4">ATCC 50451</strain>
    </source>
</reference>
<dbReference type="Proteomes" id="UP001217963">
    <property type="component" value="Chromosome I"/>
</dbReference>
<protein>
    <submittedName>
        <fullName evidence="3">Uncharacterized protein</fullName>
    </submittedName>
</protein>
<proteinExistence type="predicted"/>
<gene>
    <name evidence="2" type="ORF">PFJ87_01g02190</name>
    <name evidence="3" type="ORF">PFJ87_02g00060</name>
</gene>
<keyword evidence="1" id="KW-0175">Coiled coil</keyword>
<evidence type="ECO:0000313" key="3">
    <source>
        <dbReference type="EMBL" id="WEL37970.1"/>
    </source>
</evidence>
<organism evidence="3 4">
    <name type="scientific">Encephalitozoon hellem</name>
    <name type="common">Microsporidian parasite</name>
    <dbReference type="NCBI Taxonomy" id="27973"/>
    <lineage>
        <taxon>Eukaryota</taxon>
        <taxon>Fungi</taxon>
        <taxon>Fungi incertae sedis</taxon>
        <taxon>Microsporidia</taxon>
        <taxon>Unikaryonidae</taxon>
        <taxon>Encephalitozoon</taxon>
    </lineage>
</organism>
<accession>A0ABY8CGG7</accession>
<dbReference type="EMBL" id="CP119062">
    <property type="protein sequence ID" value="WEL37963.1"/>
    <property type="molecule type" value="Genomic_DNA"/>
</dbReference>